<dbReference type="EMBL" id="JAERRF010000003">
    <property type="protein sequence ID" value="MBL1096395.1"/>
    <property type="molecule type" value="Genomic_DNA"/>
</dbReference>
<evidence type="ECO:0000256" key="1">
    <source>
        <dbReference type="SAM" id="MobiDB-lite"/>
    </source>
</evidence>
<evidence type="ECO:0000313" key="3">
    <source>
        <dbReference type="Proteomes" id="UP000634229"/>
    </source>
</evidence>
<dbReference type="RefSeq" id="WP_201872480.1">
    <property type="nucleotide sequence ID" value="NZ_JAERRF010000003.1"/>
</dbReference>
<evidence type="ECO:0008006" key="4">
    <source>
        <dbReference type="Google" id="ProtNLM"/>
    </source>
</evidence>
<feature type="region of interest" description="Disordered" evidence="1">
    <location>
        <begin position="1"/>
        <end position="28"/>
    </location>
</feature>
<accession>A0ABS1N8I4</accession>
<sequence length="97" mass="10786">MSLNALGGAMNGNLQRKSKQGSLGDSPVKGVDALMEEYRADPDAYMERRASVLRGDSYAEARQRVVAEQNEALRVASRAVLYKLFGFILPRKQVQRN</sequence>
<name>A0ABS1N8I4_9ACTN</name>
<dbReference type="Proteomes" id="UP000634229">
    <property type="component" value="Unassembled WGS sequence"/>
</dbReference>
<evidence type="ECO:0000313" key="2">
    <source>
        <dbReference type="EMBL" id="MBL1096395.1"/>
    </source>
</evidence>
<protein>
    <recommendedName>
        <fullName evidence="4">Cdk-activating kinase assembly factor MAT1 centre domain-containing protein</fullName>
    </recommendedName>
</protein>
<keyword evidence="3" id="KW-1185">Reference proteome</keyword>
<proteinExistence type="predicted"/>
<organism evidence="2 3">
    <name type="scientific">Streptomyces coffeae</name>
    <dbReference type="NCBI Taxonomy" id="621382"/>
    <lineage>
        <taxon>Bacteria</taxon>
        <taxon>Bacillati</taxon>
        <taxon>Actinomycetota</taxon>
        <taxon>Actinomycetes</taxon>
        <taxon>Kitasatosporales</taxon>
        <taxon>Streptomycetaceae</taxon>
        <taxon>Streptomyces</taxon>
    </lineage>
</organism>
<comment type="caution">
    <text evidence="2">The sequence shown here is derived from an EMBL/GenBank/DDBJ whole genome shotgun (WGS) entry which is preliminary data.</text>
</comment>
<reference evidence="2 3" key="1">
    <citation type="submission" date="2021-01" db="EMBL/GenBank/DDBJ databases">
        <title>WGS of actinomycetes isolated from Thailand.</title>
        <authorList>
            <person name="Thawai C."/>
        </authorList>
    </citation>
    <scope>NUCLEOTIDE SEQUENCE [LARGE SCALE GENOMIC DNA]</scope>
    <source>
        <strain evidence="2 3">CA1R205</strain>
    </source>
</reference>
<gene>
    <name evidence="2" type="ORF">JK363_06920</name>
</gene>
<feature type="compositionally biased region" description="Polar residues" evidence="1">
    <location>
        <begin position="12"/>
        <end position="23"/>
    </location>
</feature>